<gene>
    <name evidence="2" type="ORF">Pmgp_02669</name>
</gene>
<organism evidence="2 3">
    <name type="scientific">Pelotomaculum propionicicum</name>
    <dbReference type="NCBI Taxonomy" id="258475"/>
    <lineage>
        <taxon>Bacteria</taxon>
        <taxon>Bacillati</taxon>
        <taxon>Bacillota</taxon>
        <taxon>Clostridia</taxon>
        <taxon>Eubacteriales</taxon>
        <taxon>Desulfotomaculaceae</taxon>
        <taxon>Pelotomaculum</taxon>
    </lineage>
</organism>
<evidence type="ECO:0000259" key="1">
    <source>
        <dbReference type="Pfam" id="PF09989"/>
    </source>
</evidence>
<dbReference type="PANTHER" id="PTHR32329:SF2">
    <property type="entry name" value="BIFUNCTIONAL PROTEIN [INCLUDES 2-HYDROXYACYL-COA DEHYDRATASE (N-TER) AND ITS ACTIVATOR DOMAIN (C_TERM)"/>
    <property type="match status" value="1"/>
</dbReference>
<dbReference type="Proteomes" id="UP000297597">
    <property type="component" value="Unassembled WGS sequence"/>
</dbReference>
<dbReference type="EMBL" id="QFFZ01000033">
    <property type="protein sequence ID" value="TEB10076.1"/>
    <property type="molecule type" value="Genomic_DNA"/>
</dbReference>
<dbReference type="Gene3D" id="3.40.50.11900">
    <property type="match status" value="1"/>
</dbReference>
<dbReference type="InterPro" id="IPR051805">
    <property type="entry name" value="Dehydratase_Activator_Redct"/>
</dbReference>
<proteinExistence type="predicted"/>
<accession>A0A4Y7RMP5</accession>
<keyword evidence="3" id="KW-1185">Reference proteome</keyword>
<sequence>MRVTFPHMGNLYIPVKAMLDHLGVEVVVPPPSSKKTLSLGAKYGPEFACLPMKLNLGNFIEARELGADTIIMAGGRGPCRFGYYAQIEHTILRDIGCDMQLIVFEPPERHFSELLVKIKQISGSRSWWQVIQAVRFGYQKARAVDEVEMAALKSRPREVTPGSTDTAQKEALHLIEAASSRSELTEAIKKAGAIMSEVKVEKNKPVVKIGVVGEIYTLLDPFSNQYLERRLGKLGAEVNRSIYLSEWVNDHIFMGLVKGMRSRKETCGAAFPYLRHFVGGHGQETIGSSVSYARSGYDGLIQVLPFTCMPEIVAESILPEMSADYGIPAMTLIVDEHTGEAGTLTRLEAFVDLLERKKETREALYS</sequence>
<dbReference type="RefSeq" id="WP_134214481.1">
    <property type="nucleotide sequence ID" value="NZ_QFFZ01000033.1"/>
</dbReference>
<reference evidence="2 3" key="1">
    <citation type="journal article" date="2018" name="Environ. Microbiol.">
        <title>Novel energy conservation strategies and behaviour of Pelotomaculum schinkii driving syntrophic propionate catabolism.</title>
        <authorList>
            <person name="Hidalgo-Ahumada C.A.P."/>
            <person name="Nobu M.K."/>
            <person name="Narihiro T."/>
            <person name="Tamaki H."/>
            <person name="Liu W.T."/>
            <person name="Kamagata Y."/>
            <person name="Stams A.J.M."/>
            <person name="Imachi H."/>
            <person name="Sousa D.Z."/>
        </authorList>
    </citation>
    <scope>NUCLEOTIDE SEQUENCE [LARGE SCALE GENOMIC DNA]</scope>
    <source>
        <strain evidence="2 3">MGP</strain>
    </source>
</reference>
<feature type="domain" description="DUF2229" evidence="1">
    <location>
        <begin position="10"/>
        <end position="238"/>
    </location>
</feature>
<comment type="caution">
    <text evidence="2">The sequence shown here is derived from an EMBL/GenBank/DDBJ whole genome shotgun (WGS) entry which is preliminary data.</text>
</comment>
<dbReference type="InterPro" id="IPR018709">
    <property type="entry name" value="CoA_activase_DUF2229"/>
</dbReference>
<dbReference type="PANTHER" id="PTHR32329">
    <property type="entry name" value="BIFUNCTIONAL PROTEIN [INCLUDES 2-HYDROXYACYL-COA DEHYDRATASE (N-TER) AND ITS ACTIVATOR DOMAIN (C_TERM)-RELATED"/>
    <property type="match status" value="1"/>
</dbReference>
<dbReference type="OrthoDB" id="9780120at2"/>
<dbReference type="AlphaFoldDB" id="A0A4Y7RMP5"/>
<name>A0A4Y7RMP5_9FIRM</name>
<evidence type="ECO:0000313" key="2">
    <source>
        <dbReference type="EMBL" id="TEB10076.1"/>
    </source>
</evidence>
<dbReference type="Pfam" id="PF09989">
    <property type="entry name" value="DUF2229"/>
    <property type="match status" value="1"/>
</dbReference>
<evidence type="ECO:0000313" key="3">
    <source>
        <dbReference type="Proteomes" id="UP000297597"/>
    </source>
</evidence>
<protein>
    <recommendedName>
        <fullName evidence="1">DUF2229 domain-containing protein</fullName>
    </recommendedName>
</protein>